<evidence type="ECO:0000313" key="2">
    <source>
        <dbReference type="Proteomes" id="UP000185557"/>
    </source>
</evidence>
<keyword evidence="2" id="KW-1185">Reference proteome</keyword>
<dbReference type="AlphaFoldDB" id="A0A1U7J110"/>
<evidence type="ECO:0000313" key="1">
    <source>
        <dbReference type="EMBL" id="OKH45412.1"/>
    </source>
</evidence>
<name>A0A1U7J110_9CYAN</name>
<protein>
    <submittedName>
        <fullName evidence="1">Uncharacterized protein</fullName>
    </submittedName>
</protein>
<reference evidence="1 2" key="1">
    <citation type="submission" date="2016-11" db="EMBL/GenBank/DDBJ databases">
        <title>Draft Genome Sequences of Nine Cyanobacterial Strains from Diverse Habitats.</title>
        <authorList>
            <person name="Zhu T."/>
            <person name="Hou S."/>
            <person name="Lu X."/>
            <person name="Hess W.R."/>
        </authorList>
    </citation>
    <scope>NUCLEOTIDE SEQUENCE [LARGE SCALE GENOMIC DNA]</scope>
    <source>
        <strain evidence="1 2">NIES-30</strain>
    </source>
</reference>
<gene>
    <name evidence="1" type="ORF">NIES30_20005</name>
</gene>
<proteinExistence type="predicted"/>
<comment type="caution">
    <text evidence="1">The sequence shown here is derived from an EMBL/GenBank/DDBJ whole genome shotgun (WGS) entry which is preliminary data.</text>
</comment>
<dbReference type="EMBL" id="MRCG01000017">
    <property type="protein sequence ID" value="OKH45412.1"/>
    <property type="molecule type" value="Genomic_DNA"/>
</dbReference>
<dbReference type="Proteomes" id="UP000185557">
    <property type="component" value="Unassembled WGS sequence"/>
</dbReference>
<accession>A0A1U7J110</accession>
<dbReference type="OrthoDB" id="582729at2"/>
<organism evidence="1 2">
    <name type="scientific">Phormidium tenue NIES-30</name>
    <dbReference type="NCBI Taxonomy" id="549789"/>
    <lineage>
        <taxon>Bacteria</taxon>
        <taxon>Bacillati</taxon>
        <taxon>Cyanobacteriota</taxon>
        <taxon>Cyanophyceae</taxon>
        <taxon>Oscillatoriophycideae</taxon>
        <taxon>Oscillatoriales</taxon>
        <taxon>Oscillatoriaceae</taxon>
        <taxon>Phormidium</taxon>
    </lineage>
</organism>
<dbReference type="RefSeq" id="WP_073610220.1">
    <property type="nucleotide sequence ID" value="NZ_MRCG01000017.1"/>
</dbReference>
<sequence length="80" mass="8848">MLFADPDFPHVVLSFDYRGFRLELDQSTEDGVPFYAVWATYDTGCAVAVPGVVSRSEAIYKARQWVDRRLSSPGMGGSGQ</sequence>